<feature type="domain" description="Actinobacteria/chloroflexi VLRF1 release factor" evidence="1">
    <location>
        <begin position="88"/>
        <end position="219"/>
    </location>
</feature>
<dbReference type="NCBIfam" id="NF041024">
    <property type="entry name" value="acVLRF1_NCBI"/>
    <property type="match status" value="1"/>
</dbReference>
<accession>A0A1I0Z8K9</accession>
<dbReference type="InterPro" id="IPR040783">
    <property type="entry name" value="VLRF1"/>
</dbReference>
<proteinExistence type="predicted"/>
<dbReference type="Proteomes" id="UP000243799">
    <property type="component" value="Unassembled WGS sequence"/>
</dbReference>
<dbReference type="AlphaFoldDB" id="A0A1I0Z8K9"/>
<evidence type="ECO:0000313" key="2">
    <source>
        <dbReference type="EMBL" id="SFB20768.1"/>
    </source>
</evidence>
<evidence type="ECO:0000313" key="3">
    <source>
        <dbReference type="Proteomes" id="UP000243799"/>
    </source>
</evidence>
<dbReference type="EMBL" id="FOKG01000006">
    <property type="protein sequence ID" value="SFB20768.1"/>
    <property type="molecule type" value="Genomic_DNA"/>
</dbReference>
<gene>
    <name evidence="2" type="ORF">SAMN05216266_106123</name>
</gene>
<name>A0A1I0Z8K9_9PSEU</name>
<dbReference type="Pfam" id="PF18859">
    <property type="entry name" value="acVLRF1"/>
    <property type="match status" value="1"/>
</dbReference>
<evidence type="ECO:0000259" key="1">
    <source>
        <dbReference type="Pfam" id="PF18859"/>
    </source>
</evidence>
<dbReference type="Gene3D" id="3.30.420.60">
    <property type="entry name" value="eRF1 domain 2"/>
    <property type="match status" value="1"/>
</dbReference>
<organism evidence="2 3">
    <name type="scientific">Amycolatopsis marina</name>
    <dbReference type="NCBI Taxonomy" id="490629"/>
    <lineage>
        <taxon>Bacteria</taxon>
        <taxon>Bacillati</taxon>
        <taxon>Actinomycetota</taxon>
        <taxon>Actinomycetes</taxon>
        <taxon>Pseudonocardiales</taxon>
        <taxon>Pseudonocardiaceae</taxon>
        <taxon>Amycolatopsis</taxon>
    </lineage>
</organism>
<dbReference type="RefSeq" id="WP_091672912.1">
    <property type="nucleotide sequence ID" value="NZ_FOKG01000006.1"/>
</dbReference>
<keyword evidence="3" id="KW-1185">Reference proteome</keyword>
<dbReference type="OrthoDB" id="3728778at2"/>
<reference evidence="3" key="1">
    <citation type="submission" date="2016-10" db="EMBL/GenBank/DDBJ databases">
        <authorList>
            <person name="Varghese N."/>
            <person name="Submissions S."/>
        </authorList>
    </citation>
    <scope>NUCLEOTIDE SEQUENCE [LARGE SCALE GENOMIC DNA]</scope>
    <source>
        <strain evidence="3">CGMCC 4.3568</strain>
    </source>
</reference>
<protein>
    <recommendedName>
        <fullName evidence="1">Actinobacteria/chloroflexi VLRF1 release factor domain-containing protein</fullName>
    </recommendedName>
</protein>
<sequence>MSRQRDVSGGGRAVEVGADRLARWFDRFAERNDGVRATTLTSAEVVVHGGDGTTATVAVPFAPLDVEGEPERPGLDVAALIEHVSRPRRVGLLLVRLGGHSLGVAADGKIIRSRTDRRLVHGRSAAGGWSQHRFARRREGQARQALQAAAKDVLEVLVPEVGELDAVVLGGDRRALDELREDRRLAPVFAKAQPWVLDVGEPRRAVLDDAAERVRAVEIVLRDPP</sequence>
<dbReference type="InterPro" id="IPR042226">
    <property type="entry name" value="eFR1_2_sf"/>
</dbReference>
<dbReference type="SUPFAM" id="SSF53137">
    <property type="entry name" value="Translational machinery components"/>
    <property type="match status" value="1"/>
</dbReference>
<dbReference type="STRING" id="490629.SAMN05216266_106123"/>